<evidence type="ECO:0000256" key="1">
    <source>
        <dbReference type="ARBA" id="ARBA00004141"/>
    </source>
</evidence>
<evidence type="ECO:0000256" key="4">
    <source>
        <dbReference type="ARBA" id="ARBA00022692"/>
    </source>
</evidence>
<dbReference type="GO" id="GO:0015501">
    <property type="term" value="F:glutamate:sodium symporter activity"/>
    <property type="evidence" value="ECO:0007669"/>
    <property type="project" value="TreeGrafter"/>
</dbReference>
<protein>
    <submittedName>
        <fullName evidence="10">Amino acid transporter</fullName>
    </submittedName>
</protein>
<dbReference type="STRING" id="7168.A0A182N7P3"/>
<keyword evidence="3" id="KW-0813">Transport</keyword>
<keyword evidence="6 9" id="KW-1133">Transmembrane helix</keyword>
<dbReference type="GO" id="GO:0005886">
    <property type="term" value="C:plasma membrane"/>
    <property type="evidence" value="ECO:0007669"/>
    <property type="project" value="TreeGrafter"/>
</dbReference>
<keyword evidence="7 9" id="KW-0472">Membrane</keyword>
<feature type="transmembrane region" description="Helical" evidence="9">
    <location>
        <begin position="205"/>
        <end position="224"/>
    </location>
</feature>
<keyword evidence="5" id="KW-0769">Symport</keyword>
<evidence type="ECO:0000256" key="3">
    <source>
        <dbReference type="ARBA" id="ARBA00022448"/>
    </source>
</evidence>
<sequence>MGRAGKVPFFLTETGRQVVFYGATTAAIGIFVGHYFPHSVCISYYREFVQSYKNGEEKKLSEKLEQRYKRALNLLDLSEFEKKFAKPFMVYGFDVFNAGSFKTRYGAYVGIPSNFEYDSAAEIDRVDIKIRNQPIDWSSEAGKVLEDALVLSEDEQVFGIARELLMMKTHKTLIQSIIPTVSWMFTYSMASQLNERCNFYARPRSLRLILYTICGLFGFGIYSFSTDMTEIYYETDVDKQMARLGPDVIDAGARFYDKVLKKNVAIRKLTGEDYYTAKGNVNYMIRQKAAPLTLRKEFFETGYKDFVGTEETNNTAGNILAAALYYPTLVHLLHGTVGLDTVTSLALNRPGDLAVCSSVRMKMQWTSVWGFVRRNLLTTLTILGVIVGIALGLGLRAVPAEGDSWSQRDVSYINYVGDLFLRTLKALILPLIVSSLIAAVGSLDLSLSKKIGGRAVLYYLATTVLAVILGIVLVVTIKPGSNRDGDEVEPDPSQQRNITTVDTLLDLVRNMFPPNLVQACTQQYQTVLKPPAADPDESDIYRWTITGAYADGMNILGLVVASIVFGVALGATKRENALVLQFFQQLSHIVMKVTGWVIWLSPVGVTFLIAAKILEIEDLGDVFGKLGLYFAVVAGGILFHGFVVLSLLYFLFTRDNPLRFIANMGQALATAFGTSSSSATLPVTMQCLEEKNGIDPRVSRFVLPIGATINMDGTALYEAVAAIFIAQLRGLSLSFGNVLAISITATAASIGAAGIPQAGLVTLVMVLDTVGLPAEDVSLIIAVDWLLDRFRTLVNVLGDSFGAAIVYHYSKAELQSAKNVEGGLVANTQLAPEPDTELAFHADTILANGDDRIIDKNSRL</sequence>
<dbReference type="PANTHER" id="PTHR11958">
    <property type="entry name" value="SODIUM/DICARBOXYLATE SYMPORTER-RELATED"/>
    <property type="match status" value="1"/>
</dbReference>
<dbReference type="Pfam" id="PF00375">
    <property type="entry name" value="SDF"/>
    <property type="match status" value="1"/>
</dbReference>
<comment type="similarity">
    <text evidence="2">Belongs to the dicarboxylate/amino acid:cation symporter (DAACS) (TC 2.A.23) family.</text>
</comment>
<feature type="transmembrane region" description="Helical" evidence="9">
    <location>
        <begin position="18"/>
        <end position="36"/>
    </location>
</feature>
<dbReference type="InterPro" id="IPR036458">
    <property type="entry name" value="Na:dicarbo_symporter_sf"/>
</dbReference>
<dbReference type="GO" id="GO:0005313">
    <property type="term" value="F:L-glutamate transmembrane transporter activity"/>
    <property type="evidence" value="ECO:0007669"/>
    <property type="project" value="TreeGrafter"/>
</dbReference>
<evidence type="ECO:0000256" key="2">
    <source>
        <dbReference type="ARBA" id="ARBA00006148"/>
    </source>
</evidence>
<evidence type="ECO:0000256" key="9">
    <source>
        <dbReference type="SAM" id="Phobius"/>
    </source>
</evidence>
<dbReference type="InterPro" id="IPR050746">
    <property type="entry name" value="DAACS"/>
</dbReference>
<reference evidence="11" key="1">
    <citation type="submission" date="2013-03" db="EMBL/GenBank/DDBJ databases">
        <title>The Genome Sequence of Anopheles dirus WRAIR2.</title>
        <authorList>
            <consortium name="The Broad Institute Genomics Platform"/>
            <person name="Neafsey D.E."/>
            <person name="Walton C."/>
            <person name="Walker B."/>
            <person name="Young S.K."/>
            <person name="Zeng Q."/>
            <person name="Gargeya S."/>
            <person name="Fitzgerald M."/>
            <person name="Haas B."/>
            <person name="Abouelleil A."/>
            <person name="Allen A.W."/>
            <person name="Alvarado L."/>
            <person name="Arachchi H.M."/>
            <person name="Berlin A.M."/>
            <person name="Chapman S.B."/>
            <person name="Gainer-Dewar J."/>
            <person name="Goldberg J."/>
            <person name="Griggs A."/>
            <person name="Gujja S."/>
            <person name="Hansen M."/>
            <person name="Howarth C."/>
            <person name="Imamovic A."/>
            <person name="Ireland A."/>
            <person name="Larimer J."/>
            <person name="McCowan C."/>
            <person name="Murphy C."/>
            <person name="Pearson M."/>
            <person name="Poon T.W."/>
            <person name="Priest M."/>
            <person name="Roberts A."/>
            <person name="Saif S."/>
            <person name="Shea T."/>
            <person name="Sisk P."/>
            <person name="Sykes S."/>
            <person name="Wortman J."/>
            <person name="Nusbaum C."/>
            <person name="Birren B."/>
        </authorList>
    </citation>
    <scope>NUCLEOTIDE SEQUENCE [LARGE SCALE GENOMIC DNA]</scope>
    <source>
        <strain evidence="11">WRAIR2</strain>
    </source>
</reference>
<dbReference type="InterPro" id="IPR001991">
    <property type="entry name" value="Na-dicarboxylate_symporter"/>
</dbReference>
<dbReference type="EnsemblMetazoa" id="ADIR003667-RA">
    <property type="protein sequence ID" value="ADIR003667-PA"/>
    <property type="gene ID" value="ADIR003667"/>
</dbReference>
<accession>A0A182N7P3</accession>
<feature type="transmembrane region" description="Helical" evidence="9">
    <location>
        <begin position="626"/>
        <end position="652"/>
    </location>
</feature>
<feature type="transmembrane region" description="Helical" evidence="9">
    <location>
        <begin position="552"/>
        <end position="572"/>
    </location>
</feature>
<evidence type="ECO:0000256" key="7">
    <source>
        <dbReference type="ARBA" id="ARBA00023136"/>
    </source>
</evidence>
<evidence type="ECO:0000313" key="10">
    <source>
        <dbReference type="EnsemblMetazoa" id="ADIR003667-PA"/>
    </source>
</evidence>
<evidence type="ECO:0000256" key="8">
    <source>
        <dbReference type="ARBA" id="ARBA00023180"/>
    </source>
</evidence>
<dbReference type="GO" id="GO:0015175">
    <property type="term" value="F:neutral L-amino acid transmembrane transporter activity"/>
    <property type="evidence" value="ECO:0007669"/>
    <property type="project" value="TreeGrafter"/>
</dbReference>
<feature type="transmembrane region" description="Helical" evidence="9">
    <location>
        <begin position="376"/>
        <end position="399"/>
    </location>
</feature>
<keyword evidence="4 9" id="KW-0812">Transmembrane</keyword>
<dbReference type="PANTHER" id="PTHR11958:SF63">
    <property type="entry name" value="AMINO ACID TRANSPORTER"/>
    <property type="match status" value="1"/>
</dbReference>
<dbReference type="Gene3D" id="1.10.3860.10">
    <property type="entry name" value="Sodium:dicarboxylate symporter"/>
    <property type="match status" value="1"/>
</dbReference>
<feature type="transmembrane region" description="Helical" evidence="9">
    <location>
        <begin position="455"/>
        <end position="477"/>
    </location>
</feature>
<reference evidence="10" key="2">
    <citation type="submission" date="2020-05" db="UniProtKB">
        <authorList>
            <consortium name="EnsemblMetazoa"/>
        </authorList>
    </citation>
    <scope>IDENTIFICATION</scope>
    <source>
        <strain evidence="10">WRAIR2</strain>
    </source>
</reference>
<dbReference type="AlphaFoldDB" id="A0A182N7P3"/>
<feature type="transmembrane region" description="Helical" evidence="9">
    <location>
        <begin position="419"/>
        <end position="443"/>
    </location>
</feature>
<feature type="transmembrane region" description="Helical" evidence="9">
    <location>
        <begin position="593"/>
        <end position="614"/>
    </location>
</feature>
<dbReference type="PRINTS" id="PR00173">
    <property type="entry name" value="EDTRNSPORT"/>
</dbReference>
<dbReference type="PROSITE" id="PS00714">
    <property type="entry name" value="NA_DICARBOXYL_SYMP_2"/>
    <property type="match status" value="1"/>
</dbReference>
<evidence type="ECO:0000256" key="5">
    <source>
        <dbReference type="ARBA" id="ARBA00022847"/>
    </source>
</evidence>
<keyword evidence="8" id="KW-0325">Glycoprotein</keyword>
<dbReference type="Proteomes" id="UP000075884">
    <property type="component" value="Unassembled WGS sequence"/>
</dbReference>
<dbReference type="InterPro" id="IPR018107">
    <property type="entry name" value="Na-dicarboxylate_symporter_CS"/>
</dbReference>
<proteinExistence type="inferred from homology"/>
<evidence type="ECO:0000313" key="11">
    <source>
        <dbReference type="Proteomes" id="UP000075884"/>
    </source>
</evidence>
<name>A0A182N7P3_9DIPT</name>
<dbReference type="SUPFAM" id="SSF118215">
    <property type="entry name" value="Proton glutamate symport protein"/>
    <property type="match status" value="1"/>
</dbReference>
<feature type="transmembrane region" description="Helical" evidence="9">
    <location>
        <begin position="172"/>
        <end position="193"/>
    </location>
</feature>
<dbReference type="VEuPathDB" id="VectorBase:ADIR003667"/>
<organism evidence="10 11">
    <name type="scientific">Anopheles dirus</name>
    <dbReference type="NCBI Taxonomy" id="7168"/>
    <lineage>
        <taxon>Eukaryota</taxon>
        <taxon>Metazoa</taxon>
        <taxon>Ecdysozoa</taxon>
        <taxon>Arthropoda</taxon>
        <taxon>Hexapoda</taxon>
        <taxon>Insecta</taxon>
        <taxon>Pterygota</taxon>
        <taxon>Neoptera</taxon>
        <taxon>Endopterygota</taxon>
        <taxon>Diptera</taxon>
        <taxon>Nematocera</taxon>
        <taxon>Culicoidea</taxon>
        <taxon>Culicidae</taxon>
        <taxon>Anophelinae</taxon>
        <taxon>Anopheles</taxon>
    </lineage>
</organism>
<evidence type="ECO:0000256" key="6">
    <source>
        <dbReference type="ARBA" id="ARBA00022989"/>
    </source>
</evidence>
<keyword evidence="11" id="KW-1185">Reference proteome</keyword>
<comment type="subcellular location">
    <subcellularLocation>
        <location evidence="1">Membrane</location>
        <topology evidence="1">Multi-pass membrane protein</topology>
    </subcellularLocation>
</comment>